<dbReference type="EnsemblPlants" id="Bo5g066980.1">
    <property type="protein sequence ID" value="Bo5g066980.1"/>
    <property type="gene ID" value="Bo5g066980"/>
</dbReference>
<feature type="compositionally biased region" description="Polar residues" evidence="1">
    <location>
        <begin position="26"/>
        <end position="35"/>
    </location>
</feature>
<protein>
    <submittedName>
        <fullName evidence="2">Uncharacterized protein</fullName>
    </submittedName>
</protein>
<organism evidence="2 3">
    <name type="scientific">Brassica oleracea var. oleracea</name>
    <dbReference type="NCBI Taxonomy" id="109376"/>
    <lineage>
        <taxon>Eukaryota</taxon>
        <taxon>Viridiplantae</taxon>
        <taxon>Streptophyta</taxon>
        <taxon>Embryophyta</taxon>
        <taxon>Tracheophyta</taxon>
        <taxon>Spermatophyta</taxon>
        <taxon>Magnoliopsida</taxon>
        <taxon>eudicotyledons</taxon>
        <taxon>Gunneridae</taxon>
        <taxon>Pentapetalae</taxon>
        <taxon>rosids</taxon>
        <taxon>malvids</taxon>
        <taxon>Brassicales</taxon>
        <taxon>Brassicaceae</taxon>
        <taxon>Brassiceae</taxon>
        <taxon>Brassica</taxon>
    </lineage>
</organism>
<evidence type="ECO:0000256" key="1">
    <source>
        <dbReference type="SAM" id="MobiDB-lite"/>
    </source>
</evidence>
<reference evidence="2 3" key="1">
    <citation type="journal article" date="2014" name="Genome Biol.">
        <title>Transcriptome and methylome profiling reveals relics of genome dominance in the mesopolyploid Brassica oleracea.</title>
        <authorList>
            <person name="Parkin I.A."/>
            <person name="Koh C."/>
            <person name="Tang H."/>
            <person name="Robinson S.J."/>
            <person name="Kagale S."/>
            <person name="Clarke W.E."/>
            <person name="Town C.D."/>
            <person name="Nixon J."/>
            <person name="Krishnakumar V."/>
            <person name="Bidwell S.L."/>
            <person name="Denoeud F."/>
            <person name="Belcram H."/>
            <person name="Links M.G."/>
            <person name="Just J."/>
            <person name="Clarke C."/>
            <person name="Bender T."/>
            <person name="Huebert T."/>
            <person name="Mason A.S."/>
            <person name="Pires J.C."/>
            <person name="Barker G."/>
            <person name="Moore J."/>
            <person name="Walley P.G."/>
            <person name="Manoli S."/>
            <person name="Batley J."/>
            <person name="Edwards D."/>
            <person name="Nelson M.N."/>
            <person name="Wang X."/>
            <person name="Paterson A.H."/>
            <person name="King G."/>
            <person name="Bancroft I."/>
            <person name="Chalhoub B."/>
            <person name="Sharpe A.G."/>
        </authorList>
    </citation>
    <scope>NUCLEOTIDE SEQUENCE</scope>
    <source>
        <strain evidence="2 3">cv. TO1000</strain>
    </source>
</reference>
<dbReference type="HOGENOM" id="CLU_033858_2_2_1"/>
<evidence type="ECO:0000313" key="3">
    <source>
        <dbReference type="Proteomes" id="UP000032141"/>
    </source>
</evidence>
<name>A0A0D3CF64_BRAOL</name>
<feature type="compositionally biased region" description="Low complexity" evidence="1">
    <location>
        <begin position="10"/>
        <end position="20"/>
    </location>
</feature>
<keyword evidence="3" id="KW-1185">Reference proteome</keyword>
<evidence type="ECO:0000313" key="2">
    <source>
        <dbReference type="EnsemblPlants" id="Bo5g066980.1"/>
    </source>
</evidence>
<accession>A0A0D3CF64</accession>
<dbReference type="AlphaFoldDB" id="A0A0D3CF64"/>
<dbReference type="Proteomes" id="UP000032141">
    <property type="component" value="Chromosome C5"/>
</dbReference>
<dbReference type="Gramene" id="Bo5g066980.1">
    <property type="protein sequence ID" value="Bo5g066980.1"/>
    <property type="gene ID" value="Bo5g066980"/>
</dbReference>
<proteinExistence type="predicted"/>
<feature type="compositionally biased region" description="Pro residues" evidence="1">
    <location>
        <begin position="40"/>
        <end position="55"/>
    </location>
</feature>
<sequence length="163" mass="18021">MFREPGTRTSASSSSAPSSSFLETVPDSQSSQRIAQTPPFGAPPVPPPVPRFDAPPPHHDHVPEEAPPPVAPDEIHPDLLVPPSALYAMYTVEDLLAQPCRGGLPVLDPDRPDGTLWFGVDSSVARNVTEVIKAYFPHVHPNWKLTPIYIRKTWFKMFAVNYY</sequence>
<feature type="region of interest" description="Disordered" evidence="1">
    <location>
        <begin position="1"/>
        <end position="75"/>
    </location>
</feature>
<reference evidence="2" key="2">
    <citation type="submission" date="2015-03" db="UniProtKB">
        <authorList>
            <consortium name="EnsemblPlants"/>
        </authorList>
    </citation>
    <scope>IDENTIFICATION</scope>
</reference>